<evidence type="ECO:0000313" key="2">
    <source>
        <dbReference type="RefSeq" id="XP_059600358.1"/>
    </source>
</evidence>
<keyword evidence="1" id="KW-0472">Membrane</keyword>
<dbReference type="SUPFAM" id="SSF53335">
    <property type="entry name" value="S-adenosyl-L-methionine-dependent methyltransferases"/>
    <property type="match status" value="1"/>
</dbReference>
<reference evidence="2" key="1">
    <citation type="submission" date="2025-02" db="EMBL/GenBank/DDBJ databases">
        <authorList>
            <consortium name="NCBI Genome Project"/>
        </authorList>
    </citation>
    <scope>NUCLEOTIDE SEQUENCE</scope>
</reference>
<dbReference type="InterPro" id="IPR029063">
    <property type="entry name" value="SAM-dependent_MTases_sf"/>
</dbReference>
<organism evidence="2">
    <name type="scientific">Aspergillus niger</name>
    <dbReference type="NCBI Taxonomy" id="5061"/>
    <lineage>
        <taxon>Eukaryota</taxon>
        <taxon>Fungi</taxon>
        <taxon>Dikarya</taxon>
        <taxon>Ascomycota</taxon>
        <taxon>Pezizomycotina</taxon>
        <taxon>Eurotiomycetes</taxon>
        <taxon>Eurotiomycetidae</taxon>
        <taxon>Eurotiales</taxon>
        <taxon>Aspergillaceae</taxon>
        <taxon>Aspergillus</taxon>
        <taxon>Aspergillus subgen. Circumdati</taxon>
    </lineage>
</organism>
<gene>
    <name evidence="2" type="ORF">An03g06140</name>
</gene>
<dbReference type="VEuPathDB" id="FungiDB:An03g06140"/>
<dbReference type="Gene3D" id="3.40.50.150">
    <property type="entry name" value="Vaccinia Virus protein VP39"/>
    <property type="match status" value="1"/>
</dbReference>
<dbReference type="GeneID" id="4980602"/>
<feature type="transmembrane region" description="Helical" evidence="1">
    <location>
        <begin position="132"/>
        <end position="154"/>
    </location>
</feature>
<reference evidence="2" key="2">
    <citation type="submission" date="2025-08" db="UniProtKB">
        <authorList>
            <consortium name="RefSeq"/>
        </authorList>
    </citation>
    <scope>IDENTIFICATION</scope>
</reference>
<dbReference type="KEGG" id="ang:An03g06140"/>
<dbReference type="AlphaFoldDB" id="A0AAJ8BP30"/>
<dbReference type="CDD" id="cd02440">
    <property type="entry name" value="AdoMet_MTases"/>
    <property type="match status" value="1"/>
</dbReference>
<dbReference type="RefSeq" id="XP_059600358.1">
    <property type="nucleotide sequence ID" value="XM_059747175.1"/>
</dbReference>
<proteinExistence type="predicted"/>
<protein>
    <recommendedName>
        <fullName evidence="3">Methyltransferase</fullName>
    </recommendedName>
</protein>
<dbReference type="PANTHER" id="PTHR43591:SF31">
    <property type="entry name" value="LAEA-LIKE, PUTATIVE (AFU_ORTHOLOGUE AFUA_8G01930)-RELATED"/>
    <property type="match status" value="1"/>
</dbReference>
<dbReference type="PANTHER" id="PTHR43591">
    <property type="entry name" value="METHYLTRANSFERASE"/>
    <property type="match status" value="1"/>
</dbReference>
<sequence length="446" mass="51169">MVQRMPRTKYRCRRKTIRLPPIGGPGQVSGKRDSQSCSNRTDQQYLLVLLHPVSDRPVNQRTLPERGQPMSEAREIVLSGTTVHTTSTTAKYYYMPWTPVDEWLGVKTVIAHGFFSSQTLNPYYLLYWSARYFFLVFSSLLLLWGDPITVAYYYDIISDSTLLTFFPSLPASPARHRLCSLTMCSDRAPPPDSSVIEPDNFSDNDSTYPGSLGDASYTTSITSSAMNYAQNGRRYHSYHEGEYVLPNDEQEQDRLDLSHHIYRMLFKGELNRAPIKNPARVLDIGTGTGIWAIDYADEHPEAEVIGNDLSPIQPSWIPPNCRFEVDDFEQPWSYSKPFDYIHGRELEGCVRDVDNLFRQALENLKPGGWMEIASMEVNTYSDDDTHLRAKNLLEGIVYMHDCAREYGKDMASVHTWKEKMEKAGFVNVREEIFKVIFPTHCPFRSF</sequence>
<keyword evidence="1" id="KW-0812">Transmembrane</keyword>
<accession>A0AAJ8BP30</accession>
<evidence type="ECO:0000256" key="1">
    <source>
        <dbReference type="SAM" id="Phobius"/>
    </source>
</evidence>
<name>A0AAJ8BP30_ASPNG</name>
<dbReference type="Pfam" id="PF13489">
    <property type="entry name" value="Methyltransf_23"/>
    <property type="match status" value="1"/>
</dbReference>
<keyword evidence="1" id="KW-1133">Transmembrane helix</keyword>
<evidence type="ECO:0008006" key="3">
    <source>
        <dbReference type="Google" id="ProtNLM"/>
    </source>
</evidence>